<dbReference type="Proteomes" id="UP001207468">
    <property type="component" value="Unassembled WGS sequence"/>
</dbReference>
<organism evidence="1 2">
    <name type="scientific">Russula earlei</name>
    <dbReference type="NCBI Taxonomy" id="71964"/>
    <lineage>
        <taxon>Eukaryota</taxon>
        <taxon>Fungi</taxon>
        <taxon>Dikarya</taxon>
        <taxon>Basidiomycota</taxon>
        <taxon>Agaricomycotina</taxon>
        <taxon>Agaricomycetes</taxon>
        <taxon>Russulales</taxon>
        <taxon>Russulaceae</taxon>
        <taxon>Russula</taxon>
    </lineage>
</organism>
<proteinExistence type="predicted"/>
<comment type="caution">
    <text evidence="1">The sequence shown here is derived from an EMBL/GenBank/DDBJ whole genome shotgun (WGS) entry which is preliminary data.</text>
</comment>
<reference evidence="1" key="1">
    <citation type="submission" date="2021-03" db="EMBL/GenBank/DDBJ databases">
        <title>Evolutionary priming and transition to the ectomycorrhizal habit in an iconic lineage of mushroom-forming fungi: is preadaptation a requirement?</title>
        <authorList>
            <consortium name="DOE Joint Genome Institute"/>
            <person name="Looney B.P."/>
            <person name="Miyauchi S."/>
            <person name="Morin E."/>
            <person name="Drula E."/>
            <person name="Courty P.E."/>
            <person name="Chicoki N."/>
            <person name="Fauchery L."/>
            <person name="Kohler A."/>
            <person name="Kuo A."/>
            <person name="LaButti K."/>
            <person name="Pangilinan J."/>
            <person name="Lipzen A."/>
            <person name="Riley R."/>
            <person name="Andreopoulos W."/>
            <person name="He G."/>
            <person name="Johnson J."/>
            <person name="Barry K.W."/>
            <person name="Grigoriev I.V."/>
            <person name="Nagy L."/>
            <person name="Hibbett D."/>
            <person name="Henrissat B."/>
            <person name="Matheny P.B."/>
            <person name="Labbe J."/>
            <person name="Martin A.F."/>
        </authorList>
    </citation>
    <scope>NUCLEOTIDE SEQUENCE</scope>
    <source>
        <strain evidence="1">BPL698</strain>
    </source>
</reference>
<evidence type="ECO:0000313" key="2">
    <source>
        <dbReference type="Proteomes" id="UP001207468"/>
    </source>
</evidence>
<dbReference type="EMBL" id="JAGFNK010000290">
    <property type="protein sequence ID" value="KAI9453827.1"/>
    <property type="molecule type" value="Genomic_DNA"/>
</dbReference>
<accession>A0ACC0TYN0</accession>
<name>A0ACC0TYN0_9AGAM</name>
<sequence>MVALVHLCWTGCVSCFDSKVQACTVHHWSFVSTGPINQTLHVKLFTPLCPRLRVSVNASICVEGKPRVQDLWD</sequence>
<gene>
    <name evidence="1" type="ORF">F5148DRAFT_1231864</name>
</gene>
<protein>
    <submittedName>
        <fullName evidence="1">Uncharacterized protein</fullName>
    </submittedName>
</protein>
<evidence type="ECO:0000313" key="1">
    <source>
        <dbReference type="EMBL" id="KAI9453827.1"/>
    </source>
</evidence>
<keyword evidence="2" id="KW-1185">Reference proteome</keyword>